<protein>
    <submittedName>
        <fullName evidence="3">Uncharacterized protein</fullName>
    </submittedName>
</protein>
<keyword evidence="2" id="KW-0472">Membrane</keyword>
<organism evidence="3 4">
    <name type="scientific">Ooceraea biroi</name>
    <name type="common">Clonal raider ant</name>
    <name type="synonym">Cerapachys biroi</name>
    <dbReference type="NCBI Taxonomy" id="2015173"/>
    <lineage>
        <taxon>Eukaryota</taxon>
        <taxon>Metazoa</taxon>
        <taxon>Ecdysozoa</taxon>
        <taxon>Arthropoda</taxon>
        <taxon>Hexapoda</taxon>
        <taxon>Insecta</taxon>
        <taxon>Pterygota</taxon>
        <taxon>Neoptera</taxon>
        <taxon>Endopterygota</taxon>
        <taxon>Hymenoptera</taxon>
        <taxon>Apocrita</taxon>
        <taxon>Aculeata</taxon>
        <taxon>Formicoidea</taxon>
        <taxon>Formicidae</taxon>
        <taxon>Dorylinae</taxon>
        <taxon>Ooceraea</taxon>
    </lineage>
</organism>
<evidence type="ECO:0000313" key="3">
    <source>
        <dbReference type="EMBL" id="EZA50857.1"/>
    </source>
</evidence>
<evidence type="ECO:0000256" key="2">
    <source>
        <dbReference type="SAM" id="Phobius"/>
    </source>
</evidence>
<feature type="region of interest" description="Disordered" evidence="1">
    <location>
        <begin position="36"/>
        <end position="62"/>
    </location>
</feature>
<gene>
    <name evidence="3" type="ORF">X777_10490</name>
</gene>
<keyword evidence="2" id="KW-1133">Transmembrane helix</keyword>
<dbReference type="EMBL" id="KK107436">
    <property type="protein sequence ID" value="EZA50857.1"/>
    <property type="molecule type" value="Genomic_DNA"/>
</dbReference>
<keyword evidence="2" id="KW-0812">Transmembrane</keyword>
<reference evidence="3 4" key="1">
    <citation type="journal article" date="2014" name="Curr. Biol.">
        <title>The genome of the clonal raider ant Cerapachys biroi.</title>
        <authorList>
            <person name="Oxley P.R."/>
            <person name="Ji L."/>
            <person name="Fetter-Pruneda I."/>
            <person name="McKenzie S.K."/>
            <person name="Li C."/>
            <person name="Hu H."/>
            <person name="Zhang G."/>
            <person name="Kronauer D.J."/>
        </authorList>
    </citation>
    <scope>NUCLEOTIDE SEQUENCE [LARGE SCALE GENOMIC DNA]</scope>
</reference>
<dbReference type="Proteomes" id="UP000053097">
    <property type="component" value="Unassembled WGS sequence"/>
</dbReference>
<evidence type="ECO:0000313" key="4">
    <source>
        <dbReference type="Proteomes" id="UP000053097"/>
    </source>
</evidence>
<sequence length="127" mass="13788">MPLDNRVESPWSWSVMATCVAFGSLIAFRKAAERIEPTPRVTPRAGRDKQLQRADSQRSRVSGSRSFMVVLVALSHCYLSDRGNVPRILTGAECPAVSPSFPGVVSRIGSPDIISGRRNAAAGTKYK</sequence>
<name>A0A026W479_OOCBI</name>
<feature type="transmembrane region" description="Helical" evidence="2">
    <location>
        <begin position="12"/>
        <end position="28"/>
    </location>
</feature>
<dbReference type="AlphaFoldDB" id="A0A026W479"/>
<evidence type="ECO:0000256" key="1">
    <source>
        <dbReference type="SAM" id="MobiDB-lite"/>
    </source>
</evidence>
<feature type="compositionally biased region" description="Basic and acidic residues" evidence="1">
    <location>
        <begin position="45"/>
        <end position="58"/>
    </location>
</feature>
<keyword evidence="4" id="KW-1185">Reference proteome</keyword>
<accession>A0A026W479</accession>
<proteinExistence type="predicted"/>